<dbReference type="Gene3D" id="1.10.1130.10">
    <property type="entry name" value="Flavocytochrome C3, Chain A"/>
    <property type="match status" value="1"/>
</dbReference>
<keyword evidence="4" id="KW-1185">Reference proteome</keyword>
<reference evidence="3 4" key="1">
    <citation type="submission" date="2015-08" db="EMBL/GenBank/DDBJ databases">
        <authorList>
            <person name="Babu N.S."/>
            <person name="Beckwith C.J."/>
            <person name="Beseler K.G."/>
            <person name="Brison A."/>
            <person name="Carone J.V."/>
            <person name="Caskin T.P."/>
            <person name="Diamond M."/>
            <person name="Durham M.E."/>
            <person name="Foxe J.M."/>
            <person name="Go M."/>
            <person name="Henderson B.A."/>
            <person name="Jones I.B."/>
            <person name="McGettigan J.A."/>
            <person name="Micheletti S.J."/>
            <person name="Nasrallah M.E."/>
            <person name="Ortiz D."/>
            <person name="Piller C.R."/>
            <person name="Privatt S.R."/>
            <person name="Schneider S.L."/>
            <person name="Sharp S."/>
            <person name="Smith T.C."/>
            <person name="Stanton J.D."/>
            <person name="Ullery H.E."/>
            <person name="Wilson R.J."/>
            <person name="Serrano M.G."/>
            <person name="Buck G."/>
            <person name="Lee V."/>
            <person name="Wang Y."/>
            <person name="Carvalho R."/>
            <person name="Voegtly L."/>
            <person name="Shi R."/>
            <person name="Duckworth R."/>
            <person name="Johnson A."/>
            <person name="Loviza R."/>
            <person name="Walstead R."/>
            <person name="Shah Z."/>
            <person name="Kiflezghi M."/>
            <person name="Wade K."/>
            <person name="Ball S.L."/>
            <person name="Bradley K.W."/>
            <person name="Asai D.J."/>
            <person name="Bowman C.A."/>
            <person name="Russell D.A."/>
            <person name="Pope W.H."/>
            <person name="Jacobs-Sera D."/>
            <person name="Hendrix R.W."/>
            <person name="Hatfull G.F."/>
        </authorList>
    </citation>
    <scope>NUCLEOTIDE SEQUENCE [LARGE SCALE GENOMIC DNA]</scope>
    <source>
        <strain evidence="3 4">DSM 27648</strain>
    </source>
</reference>
<organism evidence="3 4">
    <name type="scientific">Labilithrix luteola</name>
    <dbReference type="NCBI Taxonomy" id="1391654"/>
    <lineage>
        <taxon>Bacteria</taxon>
        <taxon>Pseudomonadati</taxon>
        <taxon>Myxococcota</taxon>
        <taxon>Polyangia</taxon>
        <taxon>Polyangiales</taxon>
        <taxon>Labilitrichaceae</taxon>
        <taxon>Labilithrix</taxon>
    </lineage>
</organism>
<evidence type="ECO:0000259" key="2">
    <source>
        <dbReference type="Pfam" id="PF13435"/>
    </source>
</evidence>
<evidence type="ECO:0000313" key="3">
    <source>
        <dbReference type="EMBL" id="AKV03029.1"/>
    </source>
</evidence>
<feature type="chain" id="PRO_5005466915" evidence="1">
    <location>
        <begin position="21"/>
        <end position="450"/>
    </location>
</feature>
<dbReference type="InterPro" id="IPR036280">
    <property type="entry name" value="Multihaem_cyt_sf"/>
</dbReference>
<proteinExistence type="predicted"/>
<protein>
    <submittedName>
        <fullName evidence="3">Cytochrome c family protein</fullName>
    </submittedName>
</protein>
<evidence type="ECO:0000256" key="1">
    <source>
        <dbReference type="SAM" id="SignalP"/>
    </source>
</evidence>
<dbReference type="Proteomes" id="UP000064967">
    <property type="component" value="Chromosome"/>
</dbReference>
<dbReference type="InterPro" id="IPR023155">
    <property type="entry name" value="Cyt_c-552/4"/>
</dbReference>
<dbReference type="EMBL" id="CP012333">
    <property type="protein sequence ID" value="AKV03029.1"/>
    <property type="molecule type" value="Genomic_DNA"/>
</dbReference>
<evidence type="ECO:0000313" key="4">
    <source>
        <dbReference type="Proteomes" id="UP000064967"/>
    </source>
</evidence>
<keyword evidence="1" id="KW-0732">Signal</keyword>
<accession>A0A0K1QBA7</accession>
<feature type="domain" description="Cytochrome c-552/4" evidence="2">
    <location>
        <begin position="43"/>
        <end position="124"/>
    </location>
</feature>
<feature type="signal peptide" evidence="1">
    <location>
        <begin position="1"/>
        <end position="20"/>
    </location>
</feature>
<dbReference type="KEGG" id="llu:AKJ09_09692"/>
<dbReference type="Pfam" id="PF13435">
    <property type="entry name" value="Cytochrome_C554"/>
    <property type="match status" value="1"/>
</dbReference>
<dbReference type="SUPFAM" id="SSF48695">
    <property type="entry name" value="Multiheme cytochromes"/>
    <property type="match status" value="1"/>
</dbReference>
<dbReference type="AlphaFoldDB" id="A0A0K1QBA7"/>
<dbReference type="STRING" id="1391654.AKJ09_09692"/>
<dbReference type="PROSITE" id="PS51257">
    <property type="entry name" value="PROKAR_LIPOPROTEIN"/>
    <property type="match status" value="1"/>
</dbReference>
<sequence>MRGWSSAALPVVVAATIVAACSSSDEAPAPTLTGQALLDPNNCLPCHADQFREWSGSMHAYAGEDPVFTAMNKRMQRETNGQAGDFCVACHAPVAVRLGLTKDGLNLAELPAYARGVTCYFCHSTDAVEGTHNNPLHLATDDTLRGGFDRPMKGTPHKASYSTLHDREQRDSARLCGACHDVVTPEGAHIERTFTEWEGSLYSKPGQLPCGKCHMDGRSGFAANVDGAPQRRVHDHSMAAVDVALTPFTQMEAQRAAVQQLLDATLLGKLCVKQSPTGILAEVTLDNAFAGHNFPSGASQDRRAWVEIVAYREGAVVFSSGVAEEKKPITALADPNLWLLRDKIFGKDGAEVHMFWQAASVESNQLTASVTTDPTDPAFYHSVTRTYPLPSPAPDRVTMRARMRPVDFDLLDDLVATGDLDAAILDKIPTFDLASTVKEWTRDGGFRCVE</sequence>
<gene>
    <name evidence="3" type="ORF">AKJ09_09692</name>
</gene>
<name>A0A0K1QBA7_9BACT</name>